<keyword evidence="4 6" id="KW-0472">Membrane</keyword>
<evidence type="ECO:0000256" key="2">
    <source>
        <dbReference type="ARBA" id="ARBA00022692"/>
    </source>
</evidence>
<dbReference type="PANTHER" id="PTHR37422:SF13">
    <property type="entry name" value="LIPOPOLYSACCHARIDE BIOSYNTHESIS PROTEIN PA4999-RELATED"/>
    <property type="match status" value="1"/>
</dbReference>
<feature type="transmembrane region" description="Helical" evidence="6">
    <location>
        <begin position="122"/>
        <end position="142"/>
    </location>
</feature>
<feature type="transmembrane region" description="Helical" evidence="6">
    <location>
        <begin position="217"/>
        <end position="234"/>
    </location>
</feature>
<dbReference type="Proteomes" id="UP000326838">
    <property type="component" value="Unassembled WGS sequence"/>
</dbReference>
<dbReference type="EMBL" id="VYUY01000013">
    <property type="protein sequence ID" value="KAA9132925.1"/>
    <property type="molecule type" value="Genomic_DNA"/>
</dbReference>
<evidence type="ECO:0000256" key="3">
    <source>
        <dbReference type="ARBA" id="ARBA00022989"/>
    </source>
</evidence>
<feature type="transmembrane region" description="Helical" evidence="6">
    <location>
        <begin position="60"/>
        <end position="80"/>
    </location>
</feature>
<evidence type="ECO:0000259" key="7">
    <source>
        <dbReference type="Pfam" id="PF04932"/>
    </source>
</evidence>
<dbReference type="GO" id="GO:0016020">
    <property type="term" value="C:membrane"/>
    <property type="evidence" value="ECO:0007669"/>
    <property type="project" value="UniProtKB-SubCell"/>
</dbReference>
<evidence type="ECO:0000256" key="6">
    <source>
        <dbReference type="SAM" id="Phobius"/>
    </source>
</evidence>
<feature type="transmembrane region" description="Helical" evidence="6">
    <location>
        <begin position="29"/>
        <end position="53"/>
    </location>
</feature>
<gene>
    <name evidence="8" type="ORF">F6B40_10100</name>
</gene>
<keyword evidence="3 6" id="KW-1133">Transmembrane helix</keyword>
<keyword evidence="2 6" id="KW-0812">Transmembrane</keyword>
<dbReference type="RefSeq" id="WP_150893633.1">
    <property type="nucleotide sequence ID" value="NZ_VYUY01000013.1"/>
</dbReference>
<comment type="caution">
    <text evidence="8">The sequence shown here is derived from an EMBL/GenBank/DDBJ whole genome shotgun (WGS) entry which is preliminary data.</text>
</comment>
<dbReference type="InterPro" id="IPR051533">
    <property type="entry name" value="WaaL-like"/>
</dbReference>
<dbReference type="Pfam" id="PF04932">
    <property type="entry name" value="Wzy_C"/>
    <property type="match status" value="1"/>
</dbReference>
<feature type="domain" description="O-antigen ligase-related" evidence="7">
    <location>
        <begin position="200"/>
        <end position="343"/>
    </location>
</feature>
<keyword evidence="8" id="KW-0436">Ligase</keyword>
<dbReference type="PANTHER" id="PTHR37422">
    <property type="entry name" value="TEICHURONIC ACID BIOSYNTHESIS PROTEIN TUAE"/>
    <property type="match status" value="1"/>
</dbReference>
<dbReference type="AlphaFoldDB" id="A0A5N0TD47"/>
<feature type="transmembrane region" description="Helical" evidence="6">
    <location>
        <begin position="92"/>
        <end position="110"/>
    </location>
</feature>
<dbReference type="GO" id="GO:0016874">
    <property type="term" value="F:ligase activity"/>
    <property type="evidence" value="ECO:0007669"/>
    <property type="project" value="UniProtKB-KW"/>
</dbReference>
<proteinExistence type="predicted"/>
<reference evidence="9" key="1">
    <citation type="submission" date="2019-09" db="EMBL/GenBank/DDBJ databases">
        <title>Mumia zhuanghuii sp. nov. isolated from the intestinal contents of plateau pika (Ochotona curzoniae) in the Qinghai-Tibet plateau of China.</title>
        <authorList>
            <person name="Tian Z."/>
        </authorList>
    </citation>
    <scope>NUCLEOTIDE SEQUENCE [LARGE SCALE GENOMIC DNA]</scope>
    <source>
        <strain evidence="9">L-033</strain>
    </source>
</reference>
<name>A0A5N0TD47_9MICO</name>
<organism evidence="8 9">
    <name type="scientific">Microbacterium caowuchunii</name>
    <dbReference type="NCBI Taxonomy" id="2614638"/>
    <lineage>
        <taxon>Bacteria</taxon>
        <taxon>Bacillati</taxon>
        <taxon>Actinomycetota</taxon>
        <taxon>Actinomycetes</taxon>
        <taxon>Micrococcales</taxon>
        <taxon>Microbacteriaceae</taxon>
        <taxon>Microbacterium</taxon>
    </lineage>
</organism>
<feature type="transmembrane region" description="Helical" evidence="6">
    <location>
        <begin position="166"/>
        <end position="183"/>
    </location>
</feature>
<protein>
    <submittedName>
        <fullName evidence="8">O-antigen ligase family protein</fullName>
    </submittedName>
</protein>
<dbReference type="InterPro" id="IPR007016">
    <property type="entry name" value="O-antigen_ligase-rel_domated"/>
</dbReference>
<evidence type="ECO:0000256" key="4">
    <source>
        <dbReference type="ARBA" id="ARBA00023136"/>
    </source>
</evidence>
<feature type="region of interest" description="Disordered" evidence="5">
    <location>
        <begin position="403"/>
        <end position="431"/>
    </location>
</feature>
<accession>A0A5N0TD47</accession>
<comment type="subcellular location">
    <subcellularLocation>
        <location evidence="1">Membrane</location>
        <topology evidence="1">Multi-pass membrane protein</topology>
    </subcellularLocation>
</comment>
<evidence type="ECO:0000313" key="8">
    <source>
        <dbReference type="EMBL" id="KAA9132925.1"/>
    </source>
</evidence>
<evidence type="ECO:0000256" key="5">
    <source>
        <dbReference type="SAM" id="MobiDB-lite"/>
    </source>
</evidence>
<sequence>MAKNTSANAFADPPKRWGLGELAIGLNFLALPLPTVVGIVALSLLAMAVLAGIARDPRRFFRPVPIACALLVLWLAIGLANENVLGIQTGLLGLRLSATFVLSVLLGCLWPRDRLPPLRSAWVWLLLASVASILVFLFFPQIEASISRDHDQYTALFAGAARLQGLWPSPAHASLAAVFLVLASLRRNIVMESRWFRGASLVTGIVALYLTQVRVGIVATLVGIAFILFFTGRTSARVQRILIAVTAVAIAAIAFSELILELLAAYPALSSLLQASSDTRFLGRVGTWEAGLAMVGDSPLFGWGAGSAGSTLGPQFAPGGHVTPHSLFLKYAVEGGIPAFALITFIVVSLVVAVGRTRDYAHLGVAVLTPVLVTSITGTVVEAIPVSLAFGVILGAYSAAATEGVTSTSPGPRGHGRRPTRLLGPEPGIQR</sequence>
<evidence type="ECO:0000256" key="1">
    <source>
        <dbReference type="ARBA" id="ARBA00004141"/>
    </source>
</evidence>
<feature type="transmembrane region" description="Helical" evidence="6">
    <location>
        <begin position="335"/>
        <end position="354"/>
    </location>
</feature>
<keyword evidence="9" id="KW-1185">Reference proteome</keyword>
<evidence type="ECO:0000313" key="9">
    <source>
        <dbReference type="Proteomes" id="UP000326838"/>
    </source>
</evidence>
<feature type="transmembrane region" description="Helical" evidence="6">
    <location>
        <begin position="241"/>
        <end position="266"/>
    </location>
</feature>
<feature type="transmembrane region" description="Helical" evidence="6">
    <location>
        <begin position="195"/>
        <end position="211"/>
    </location>
</feature>